<keyword evidence="1" id="KW-1133">Transmembrane helix</keyword>
<dbReference type="KEGG" id="vg:80543616"/>
<evidence type="ECO:0000256" key="1">
    <source>
        <dbReference type="SAM" id="Phobius"/>
    </source>
</evidence>
<keyword evidence="3" id="KW-1185">Reference proteome</keyword>
<proteinExistence type="predicted"/>
<keyword evidence="1" id="KW-0812">Transmembrane</keyword>
<keyword evidence="1" id="KW-0472">Membrane</keyword>
<evidence type="ECO:0000313" key="2">
    <source>
        <dbReference type="EMBL" id="QPB44420.1"/>
    </source>
</evidence>
<accession>A0A7S7YES2</accession>
<dbReference type="Proteomes" id="UP001162098">
    <property type="component" value="Segment"/>
</dbReference>
<evidence type="ECO:0000313" key="3">
    <source>
        <dbReference type="Proteomes" id="UP001162098"/>
    </source>
</evidence>
<organism evidence="2 3">
    <name type="scientific">Medusavirus stheno T3</name>
    <dbReference type="NCBI Taxonomy" id="3069717"/>
    <lineage>
        <taxon>Viruses</taxon>
        <taxon>Varidnaviria</taxon>
        <taxon>Bamfordvirae</taxon>
        <taxon>Nucleocytoviricota</taxon>
        <taxon>Megaviricetes</taxon>
        <taxon>Mamonoviridae</taxon>
        <taxon>Medusavirus</taxon>
        <taxon>Medusavirus sthenus</taxon>
    </lineage>
</organism>
<reference evidence="2 3" key="1">
    <citation type="submission" date="2020-09" db="EMBL/GenBank/DDBJ databases">
        <authorList>
            <person name="Zhang R."/>
            <person name="Garcia K."/>
            <person name="Ogata H."/>
        </authorList>
    </citation>
    <scope>NUCLEOTIDE SEQUENCE [LARGE SCALE GENOMIC DNA]</scope>
    <source>
        <strain evidence="3">stheno</strain>
    </source>
</reference>
<protein>
    <submittedName>
        <fullName evidence="2">Uncharacterized protein</fullName>
    </submittedName>
</protein>
<name>A0A7S7YES2_9VIRU</name>
<dbReference type="EMBL" id="MW018138">
    <property type="protein sequence ID" value="QPB44420.1"/>
    <property type="molecule type" value="Genomic_DNA"/>
</dbReference>
<sequence>MADTTGGGLLGILMPQCNVPVHEMPTLEMAASCGRYSGYFWAAGLSVLALGLAAFYAWQASKQGPDYKPYISLTVAWLIAIAVAVLAWLLMPRLTSYLHGQEWRGYRARLSSYEAAGYTPQQAMAQMETNDNIAQQIRSTNNIAAAIGGAGLMSSGLLGGGSGGASSMPPAGISSAVAQGA</sequence>
<feature type="transmembrane region" description="Helical" evidence="1">
    <location>
        <begin position="39"/>
        <end position="58"/>
    </location>
</feature>
<feature type="transmembrane region" description="Helical" evidence="1">
    <location>
        <begin position="70"/>
        <end position="91"/>
    </location>
</feature>